<dbReference type="PANTHER" id="PTHR38340:SF1">
    <property type="entry name" value="S-LAYER PROTEIN"/>
    <property type="match status" value="1"/>
</dbReference>
<reference evidence="5 6" key="1">
    <citation type="submission" date="2019-05" db="EMBL/GenBank/DDBJ databases">
        <title>Marivita sp. nov. isolated from sea sediment.</title>
        <authorList>
            <person name="Kim W."/>
        </authorList>
    </citation>
    <scope>NUCLEOTIDE SEQUENCE [LARGE SCALE GENOMIC DNA]</scope>
    <source>
        <strain evidence="5 6">CAU 1492</strain>
    </source>
</reference>
<dbReference type="Proteomes" id="UP001191082">
    <property type="component" value="Unassembled WGS sequence"/>
</dbReference>
<keyword evidence="3" id="KW-0378">Hydrolase</keyword>
<dbReference type="Pfam" id="PF03629">
    <property type="entry name" value="SASA"/>
    <property type="match status" value="1"/>
</dbReference>
<dbReference type="InterPro" id="IPR011049">
    <property type="entry name" value="Serralysin-like_metalloprot_C"/>
</dbReference>
<protein>
    <recommendedName>
        <fullName evidence="4">Sialate O-acetylesterase domain-containing protein</fullName>
    </recommendedName>
</protein>
<gene>
    <name evidence="5" type="ORF">FGK64_12515</name>
</gene>
<dbReference type="PRINTS" id="PR00313">
    <property type="entry name" value="CABNDNGRPT"/>
</dbReference>
<dbReference type="Gene3D" id="3.40.50.1110">
    <property type="entry name" value="SGNH hydrolase"/>
    <property type="match status" value="1"/>
</dbReference>
<dbReference type="RefSeq" id="WP_138864106.1">
    <property type="nucleotide sequence ID" value="NZ_VCPC01000002.1"/>
</dbReference>
<evidence type="ECO:0000256" key="3">
    <source>
        <dbReference type="ARBA" id="ARBA00022801"/>
    </source>
</evidence>
<dbReference type="EMBL" id="VCPC01000002">
    <property type="protein sequence ID" value="TMV13552.1"/>
    <property type="molecule type" value="Genomic_DNA"/>
</dbReference>
<evidence type="ECO:0000313" key="6">
    <source>
        <dbReference type="Proteomes" id="UP001191082"/>
    </source>
</evidence>
<dbReference type="InterPro" id="IPR018511">
    <property type="entry name" value="Hemolysin-typ_Ca-bd_CS"/>
</dbReference>
<evidence type="ECO:0000256" key="1">
    <source>
        <dbReference type="ARBA" id="ARBA00004613"/>
    </source>
</evidence>
<dbReference type="PROSITE" id="PS00330">
    <property type="entry name" value="HEMOLYSIN_CALCIUM"/>
    <property type="match status" value="1"/>
</dbReference>
<keyword evidence="2" id="KW-0964">Secreted</keyword>
<evidence type="ECO:0000256" key="2">
    <source>
        <dbReference type="ARBA" id="ARBA00022525"/>
    </source>
</evidence>
<dbReference type="PANTHER" id="PTHR38340">
    <property type="entry name" value="S-LAYER PROTEIN"/>
    <property type="match status" value="1"/>
</dbReference>
<dbReference type="InterPro" id="IPR001343">
    <property type="entry name" value="Hemolysn_Ca-bd"/>
</dbReference>
<sequence length="520" mass="55292">MTTPIYILAGQSNARAMEDAIISELDQRHGAQGYRLVHVSASGAPLTYKRAEDDWHVGTELPESLTQRTLAVLNELPDGRIAGMIWIQGEGDTHAVARGENYANHLAKLMDEFTNEIAQRFTGRDTGVETAPLVVSGLSTHAPDAEGRDNWEVIRAQQAALAAERANTVLLDPDQIAEAAGVLPPAMFEDGLHYGTGFRDDLASALVGAVPDLPILAPPPTGLTQGTDGDDILTGTALGDVMTGGRGDDIYILNHRDDRIVELVSEGIDTVQSVFGTSLLRLSQHIENLTLTGTGNHNLRGNARDNTLIGNAGDNVLNGANGRDTLIGGDGNDSFTDPRGRNVLIGGRGDDTYYIDAKIAQIVEHAGEGTDTVVSSISFTLRYHSQYIENLTLTGAEAIDGTGNGLNNLMRGNAAANRLDGAWGDDVIFGNGGDDWLRGHRGDDVLTGGAGADTFVFAAQDGRDRITDFTPGEDVIAFLPGVERNSIHIHGDTIHHSGSDTITLTGWNGTGLTTEDFLFL</sequence>
<dbReference type="SUPFAM" id="SSF51120">
    <property type="entry name" value="beta-Roll"/>
    <property type="match status" value="2"/>
</dbReference>
<proteinExistence type="predicted"/>
<keyword evidence="6" id="KW-1185">Reference proteome</keyword>
<dbReference type="InterPro" id="IPR036514">
    <property type="entry name" value="SGNH_hydro_sf"/>
</dbReference>
<feature type="domain" description="Sialate O-acetylesterase" evidence="4">
    <location>
        <begin position="54"/>
        <end position="171"/>
    </location>
</feature>
<accession>A0ABY2XCV1</accession>
<evidence type="ECO:0000313" key="5">
    <source>
        <dbReference type="EMBL" id="TMV13552.1"/>
    </source>
</evidence>
<dbReference type="InterPro" id="IPR005181">
    <property type="entry name" value="SASA"/>
</dbReference>
<dbReference type="InterPro" id="IPR050557">
    <property type="entry name" value="RTX_toxin/Mannuronan_C5-epim"/>
</dbReference>
<name>A0ABY2XCV1_9RHOB</name>
<organism evidence="5 6">
    <name type="scientific">Arenibacterium halophilum</name>
    <dbReference type="NCBI Taxonomy" id="2583821"/>
    <lineage>
        <taxon>Bacteria</taxon>
        <taxon>Pseudomonadati</taxon>
        <taxon>Pseudomonadota</taxon>
        <taxon>Alphaproteobacteria</taxon>
        <taxon>Rhodobacterales</taxon>
        <taxon>Paracoccaceae</taxon>
        <taxon>Arenibacterium</taxon>
    </lineage>
</organism>
<comment type="caution">
    <text evidence="5">The sequence shown here is derived from an EMBL/GenBank/DDBJ whole genome shotgun (WGS) entry which is preliminary data.</text>
</comment>
<dbReference type="Gene3D" id="2.150.10.10">
    <property type="entry name" value="Serralysin-like metalloprotease, C-terminal"/>
    <property type="match status" value="2"/>
</dbReference>
<dbReference type="SUPFAM" id="SSF52266">
    <property type="entry name" value="SGNH hydrolase"/>
    <property type="match status" value="1"/>
</dbReference>
<comment type="subcellular location">
    <subcellularLocation>
        <location evidence="1">Secreted</location>
    </subcellularLocation>
</comment>
<evidence type="ECO:0000259" key="4">
    <source>
        <dbReference type="Pfam" id="PF03629"/>
    </source>
</evidence>
<dbReference type="Pfam" id="PF00353">
    <property type="entry name" value="HemolysinCabind"/>
    <property type="match status" value="3"/>
</dbReference>